<dbReference type="Proteomes" id="UP000317422">
    <property type="component" value="Unassembled WGS sequence"/>
</dbReference>
<evidence type="ECO:0000256" key="7">
    <source>
        <dbReference type="SAM" id="Phobius"/>
    </source>
</evidence>
<keyword evidence="3" id="KW-1003">Cell membrane</keyword>
<evidence type="ECO:0000256" key="5">
    <source>
        <dbReference type="ARBA" id="ARBA00022989"/>
    </source>
</evidence>
<dbReference type="AlphaFoldDB" id="A0A543NLV0"/>
<dbReference type="EMBL" id="VFQC01000001">
    <property type="protein sequence ID" value="TQN32792.1"/>
    <property type="molecule type" value="Genomic_DNA"/>
</dbReference>
<keyword evidence="9" id="KW-1185">Reference proteome</keyword>
<name>A0A543NLV0_9ACTN</name>
<evidence type="ECO:0000256" key="1">
    <source>
        <dbReference type="ARBA" id="ARBA00004651"/>
    </source>
</evidence>
<dbReference type="InterPro" id="IPR007140">
    <property type="entry name" value="DUF350"/>
</dbReference>
<evidence type="ECO:0000313" key="8">
    <source>
        <dbReference type="EMBL" id="TQN32792.1"/>
    </source>
</evidence>
<comment type="subcellular location">
    <subcellularLocation>
        <location evidence="1">Cell membrane</location>
        <topology evidence="1">Multi-pass membrane protein</topology>
    </subcellularLocation>
</comment>
<keyword evidence="5 7" id="KW-1133">Transmembrane helix</keyword>
<accession>A0A543NLV0</accession>
<organism evidence="8 9">
    <name type="scientific">Haloactinospora alba</name>
    <dbReference type="NCBI Taxonomy" id="405555"/>
    <lineage>
        <taxon>Bacteria</taxon>
        <taxon>Bacillati</taxon>
        <taxon>Actinomycetota</taxon>
        <taxon>Actinomycetes</taxon>
        <taxon>Streptosporangiales</taxon>
        <taxon>Nocardiopsidaceae</taxon>
        <taxon>Haloactinospora</taxon>
    </lineage>
</organism>
<reference evidence="8 9" key="1">
    <citation type="submission" date="2019-06" db="EMBL/GenBank/DDBJ databases">
        <title>Sequencing the genomes of 1000 actinobacteria strains.</title>
        <authorList>
            <person name="Klenk H.-P."/>
        </authorList>
    </citation>
    <scope>NUCLEOTIDE SEQUENCE [LARGE SCALE GENOMIC DNA]</scope>
    <source>
        <strain evidence="8 9">DSM 45015</strain>
    </source>
</reference>
<dbReference type="PANTHER" id="PTHR40043">
    <property type="entry name" value="UPF0719 INNER MEMBRANE PROTEIN YJFL"/>
    <property type="match status" value="1"/>
</dbReference>
<keyword evidence="6 7" id="KW-0472">Membrane</keyword>
<feature type="transmembrane region" description="Helical" evidence="7">
    <location>
        <begin position="53"/>
        <end position="74"/>
    </location>
</feature>
<evidence type="ECO:0000256" key="4">
    <source>
        <dbReference type="ARBA" id="ARBA00022692"/>
    </source>
</evidence>
<keyword evidence="4 7" id="KW-0812">Transmembrane</keyword>
<feature type="transmembrane region" description="Helical" evidence="7">
    <location>
        <begin position="12"/>
        <end position="33"/>
    </location>
</feature>
<dbReference type="GO" id="GO:0005886">
    <property type="term" value="C:plasma membrane"/>
    <property type="evidence" value="ECO:0007669"/>
    <property type="project" value="UniProtKB-SubCell"/>
</dbReference>
<gene>
    <name evidence="8" type="ORF">FHX37_2775</name>
</gene>
<feature type="transmembrane region" description="Helical" evidence="7">
    <location>
        <begin position="86"/>
        <end position="104"/>
    </location>
</feature>
<comment type="similarity">
    <text evidence="2">Belongs to the UPF0719 family.</text>
</comment>
<evidence type="ECO:0000256" key="2">
    <source>
        <dbReference type="ARBA" id="ARBA00005779"/>
    </source>
</evidence>
<sequence length="144" mass="15063">MDTQLMNLVYEILASLAYGAVGMVLMVLGYLLVDLLTPGRLHTLIWRNRNRNAAVLVATNMLGVAVIVSTAIYVSEGHFVPGAAASAAYGTVGLLLMGVAFLVIDLLTPGKLGELVTDDQPHPAVWVNSAAHLALALVLAAAIS</sequence>
<proteinExistence type="inferred from homology"/>
<comment type="caution">
    <text evidence="8">The sequence shown here is derived from an EMBL/GenBank/DDBJ whole genome shotgun (WGS) entry which is preliminary data.</text>
</comment>
<dbReference type="PANTHER" id="PTHR40043:SF1">
    <property type="entry name" value="UPF0719 INNER MEMBRANE PROTEIN YJFL"/>
    <property type="match status" value="1"/>
</dbReference>
<feature type="transmembrane region" description="Helical" evidence="7">
    <location>
        <begin position="124"/>
        <end position="143"/>
    </location>
</feature>
<evidence type="ECO:0000256" key="3">
    <source>
        <dbReference type="ARBA" id="ARBA00022475"/>
    </source>
</evidence>
<evidence type="ECO:0000256" key="6">
    <source>
        <dbReference type="ARBA" id="ARBA00023136"/>
    </source>
</evidence>
<evidence type="ECO:0000313" key="9">
    <source>
        <dbReference type="Proteomes" id="UP000317422"/>
    </source>
</evidence>
<dbReference type="Pfam" id="PF03994">
    <property type="entry name" value="DUF350"/>
    <property type="match status" value="1"/>
</dbReference>
<protein>
    <submittedName>
        <fullName evidence="8">Uncharacterized membrane protein YjfL (UPF0719 family)</fullName>
    </submittedName>
</protein>